<evidence type="ECO:0000256" key="1">
    <source>
        <dbReference type="SAM" id="Phobius"/>
    </source>
</evidence>
<protein>
    <submittedName>
        <fullName evidence="2">Uncharacterized protein</fullName>
    </submittedName>
</protein>
<organism evidence="2 3">
    <name type="scientific">Agrotis ipsilon multiple nucleopolyhedrovirus</name>
    <dbReference type="NCBI Taxonomy" id="208013"/>
    <lineage>
        <taxon>Viruses</taxon>
        <taxon>Viruses incertae sedis</taxon>
        <taxon>Naldaviricetes</taxon>
        <taxon>Lefavirales</taxon>
        <taxon>Baculoviridae</taxon>
        <taxon>Alphabaculovirus</taxon>
        <taxon>Alphabaculovirus agipsilonis</taxon>
    </lineage>
</organism>
<keyword evidence="1" id="KW-0812">Transmembrane</keyword>
<dbReference type="GeneID" id="6965780"/>
<dbReference type="Proteomes" id="UP000204251">
    <property type="component" value="Segment"/>
</dbReference>
<keyword evidence="3" id="KW-1185">Reference proteome</keyword>
<evidence type="ECO:0000313" key="3">
    <source>
        <dbReference type="Proteomes" id="UP000204251"/>
    </source>
</evidence>
<dbReference type="RefSeq" id="YP_002268041.1">
    <property type="nucleotide sequence ID" value="NC_011345.1"/>
</dbReference>
<dbReference type="KEGG" id="vg:6965780"/>
<proteinExistence type="predicted"/>
<keyword evidence="1" id="KW-1133">Transmembrane helix</keyword>
<keyword evidence="1" id="KW-0472">Membrane</keyword>
<feature type="transmembrane region" description="Helical" evidence="1">
    <location>
        <begin position="6"/>
        <end position="32"/>
    </location>
</feature>
<name>B6D5S5_9ABAC</name>
<sequence length="56" mass="6791">MQKNNIVYFQFFLSAMFFLSVYLFLIGISFSYRYILISVYLKDKIKGMSDYLLSFY</sequence>
<evidence type="ECO:0000313" key="2">
    <source>
        <dbReference type="EMBL" id="ACI28713.1"/>
    </source>
</evidence>
<reference evidence="2 3" key="1">
    <citation type="submission" date="2008-06" db="EMBL/GenBank/DDBJ databases">
        <title>Complete nucleotide sequence analysis of the Agrotis ipsilon multiple nucleopolyhedrovirus.</title>
        <authorList>
            <person name="Harrison R.L."/>
        </authorList>
    </citation>
    <scope>NUCLEOTIDE SEQUENCE [LARGE SCALE GENOMIC DNA]</scope>
    <source>
        <strain evidence="2 3">Illinois</strain>
    </source>
</reference>
<dbReference type="EMBL" id="EU839994">
    <property type="protein sequence ID" value="ACI28713.1"/>
    <property type="molecule type" value="Genomic_DNA"/>
</dbReference>
<accession>B6D5S5</accession>